<accession>A0AAE1XN88</accession>
<dbReference type="Proteomes" id="UP001293254">
    <property type="component" value="Unassembled WGS sequence"/>
</dbReference>
<gene>
    <name evidence="1" type="ORF">Salat_2605700</name>
</gene>
<dbReference type="AlphaFoldDB" id="A0AAE1XN88"/>
<organism evidence="1 2">
    <name type="scientific">Sesamum alatum</name>
    <dbReference type="NCBI Taxonomy" id="300844"/>
    <lineage>
        <taxon>Eukaryota</taxon>
        <taxon>Viridiplantae</taxon>
        <taxon>Streptophyta</taxon>
        <taxon>Embryophyta</taxon>
        <taxon>Tracheophyta</taxon>
        <taxon>Spermatophyta</taxon>
        <taxon>Magnoliopsida</taxon>
        <taxon>eudicotyledons</taxon>
        <taxon>Gunneridae</taxon>
        <taxon>Pentapetalae</taxon>
        <taxon>asterids</taxon>
        <taxon>lamiids</taxon>
        <taxon>Lamiales</taxon>
        <taxon>Pedaliaceae</taxon>
        <taxon>Sesamum</taxon>
    </lineage>
</organism>
<name>A0AAE1XN88_9LAMI</name>
<evidence type="ECO:0000313" key="1">
    <source>
        <dbReference type="EMBL" id="KAK4414986.1"/>
    </source>
</evidence>
<evidence type="ECO:0000313" key="2">
    <source>
        <dbReference type="Proteomes" id="UP001293254"/>
    </source>
</evidence>
<reference evidence="1" key="2">
    <citation type="journal article" date="2024" name="Plant">
        <title>Genomic evolution and insights into agronomic trait innovations of Sesamum species.</title>
        <authorList>
            <person name="Miao H."/>
            <person name="Wang L."/>
            <person name="Qu L."/>
            <person name="Liu H."/>
            <person name="Sun Y."/>
            <person name="Le M."/>
            <person name="Wang Q."/>
            <person name="Wei S."/>
            <person name="Zheng Y."/>
            <person name="Lin W."/>
            <person name="Duan Y."/>
            <person name="Cao H."/>
            <person name="Xiong S."/>
            <person name="Wang X."/>
            <person name="Wei L."/>
            <person name="Li C."/>
            <person name="Ma Q."/>
            <person name="Ju M."/>
            <person name="Zhao R."/>
            <person name="Li G."/>
            <person name="Mu C."/>
            <person name="Tian Q."/>
            <person name="Mei H."/>
            <person name="Zhang T."/>
            <person name="Gao T."/>
            <person name="Zhang H."/>
        </authorList>
    </citation>
    <scope>NUCLEOTIDE SEQUENCE</scope>
    <source>
        <strain evidence="1">3651</strain>
    </source>
</reference>
<proteinExistence type="predicted"/>
<keyword evidence="2" id="KW-1185">Reference proteome</keyword>
<sequence length="181" mass="19716">MGKFYSMVRGYMNLVQFANGLLRDQPHLPSVLRFSVGIMARLSAKVIRVCGARRVFFDFTKSMNVGASHSASSARTRYSAMHDSGGGFIDGFLGGQQLHTSHSQPNISSSQPIAQATLPTHIPSPHFRSSPVYVTSSPFQLLLNRMVLDSEVAVVDVMHRYVVVVVLGFESGKGFGLGARL</sequence>
<comment type="caution">
    <text evidence="1">The sequence shown here is derived from an EMBL/GenBank/DDBJ whole genome shotgun (WGS) entry which is preliminary data.</text>
</comment>
<protein>
    <submittedName>
        <fullName evidence="1">Uncharacterized protein</fullName>
    </submittedName>
</protein>
<dbReference type="EMBL" id="JACGWO010000011">
    <property type="protein sequence ID" value="KAK4414986.1"/>
    <property type="molecule type" value="Genomic_DNA"/>
</dbReference>
<reference evidence="1" key="1">
    <citation type="submission" date="2020-06" db="EMBL/GenBank/DDBJ databases">
        <authorList>
            <person name="Li T."/>
            <person name="Hu X."/>
            <person name="Zhang T."/>
            <person name="Song X."/>
            <person name="Zhang H."/>
            <person name="Dai N."/>
            <person name="Sheng W."/>
            <person name="Hou X."/>
            <person name="Wei L."/>
        </authorList>
    </citation>
    <scope>NUCLEOTIDE SEQUENCE</scope>
    <source>
        <strain evidence="1">3651</strain>
        <tissue evidence="1">Leaf</tissue>
    </source>
</reference>